<proteinExistence type="predicted"/>
<dbReference type="SUPFAM" id="SSF52949">
    <property type="entry name" value="Macro domain-like"/>
    <property type="match status" value="1"/>
</dbReference>
<sequence>MLKPTSKPGTGTDRRSHLRNIAAQTLEVLEIGSYTLPNANVSRDLSAKIELLKTGTRYYPADSHLSTWSAPHPQHVTPTSVQISILEKSTIEGARALSSTLSSQGLTDKIGLLNFASAKNPGGGFINGAQAQEESLARSSTLYASLMTSSAQQFYTSHKRDPQAGYYSHAMIYSPGVVFFRNDDGSWTEPLEADVLVSAAVNAGVARRTGESAEAQIEAVMRERMARVLFLFSEQGVRNVVLGSFGTGVFRNNVATVAKIWADLLAVENARFKGSFDRIIFAILDRKTFDTFKEAFADKTIRP</sequence>
<reference evidence="2 3" key="1">
    <citation type="submission" date="2014-04" db="EMBL/GenBank/DDBJ databases">
        <authorList>
            <consortium name="DOE Joint Genome Institute"/>
            <person name="Kuo A."/>
            <person name="Tarkka M."/>
            <person name="Buscot F."/>
            <person name="Kohler A."/>
            <person name="Nagy L.G."/>
            <person name="Floudas D."/>
            <person name="Copeland A."/>
            <person name="Barry K.W."/>
            <person name="Cichocki N."/>
            <person name="Veneault-Fourrey C."/>
            <person name="LaButti K."/>
            <person name="Lindquist E.A."/>
            <person name="Lipzen A."/>
            <person name="Lundell T."/>
            <person name="Morin E."/>
            <person name="Murat C."/>
            <person name="Sun H."/>
            <person name="Tunlid A."/>
            <person name="Henrissat B."/>
            <person name="Grigoriev I.V."/>
            <person name="Hibbett D.S."/>
            <person name="Martin F."/>
            <person name="Nordberg H.P."/>
            <person name="Cantor M.N."/>
            <person name="Hua S.X."/>
        </authorList>
    </citation>
    <scope>NUCLEOTIDE SEQUENCE [LARGE SCALE GENOMIC DNA]</scope>
    <source>
        <strain evidence="2 3">F 1598</strain>
    </source>
</reference>
<feature type="domain" description="Microbial-type PARG catalytic" evidence="1">
    <location>
        <begin position="22"/>
        <end position="182"/>
    </location>
</feature>
<evidence type="ECO:0000313" key="2">
    <source>
        <dbReference type="EMBL" id="KIM82522.1"/>
    </source>
</evidence>
<protein>
    <recommendedName>
        <fullName evidence="1">Microbial-type PARG catalytic domain-containing protein</fullName>
    </recommendedName>
</protein>
<accession>A0A0C3BYQ8</accession>
<keyword evidence="3" id="KW-1185">Reference proteome</keyword>
<dbReference type="PANTHER" id="PTHR35596">
    <property type="entry name" value="DUF2263 DOMAIN-CONTAINING PROTEIN"/>
    <property type="match status" value="1"/>
</dbReference>
<dbReference type="OrthoDB" id="9985428at2759"/>
<gene>
    <name evidence="2" type="ORF">PILCRDRAFT_70637</name>
</gene>
<evidence type="ECO:0000313" key="3">
    <source>
        <dbReference type="Proteomes" id="UP000054166"/>
    </source>
</evidence>
<name>A0A0C3BYQ8_PILCF</name>
<dbReference type="InterPro" id="IPR043472">
    <property type="entry name" value="Macro_dom-like"/>
</dbReference>
<dbReference type="NCBIfam" id="TIGR02452">
    <property type="entry name" value="TIGR02452 family protein"/>
    <property type="match status" value="1"/>
</dbReference>
<dbReference type="PIRSF" id="PIRSF014899">
    <property type="entry name" value="UCP014899"/>
    <property type="match status" value="1"/>
</dbReference>
<dbReference type="STRING" id="765440.A0A0C3BYQ8"/>
<dbReference type="Proteomes" id="UP000054166">
    <property type="component" value="Unassembled WGS sequence"/>
</dbReference>
<dbReference type="HOGENOM" id="CLU_024412_4_0_1"/>
<dbReference type="EMBL" id="KN832994">
    <property type="protein sequence ID" value="KIM82522.1"/>
    <property type="molecule type" value="Genomic_DNA"/>
</dbReference>
<dbReference type="InterPro" id="IPR012664">
    <property type="entry name" value="CHP02452"/>
</dbReference>
<organism evidence="2 3">
    <name type="scientific">Piloderma croceum (strain F 1598)</name>
    <dbReference type="NCBI Taxonomy" id="765440"/>
    <lineage>
        <taxon>Eukaryota</taxon>
        <taxon>Fungi</taxon>
        <taxon>Dikarya</taxon>
        <taxon>Basidiomycota</taxon>
        <taxon>Agaricomycotina</taxon>
        <taxon>Agaricomycetes</taxon>
        <taxon>Agaricomycetidae</taxon>
        <taxon>Atheliales</taxon>
        <taxon>Atheliaceae</taxon>
        <taxon>Piloderma</taxon>
    </lineage>
</organism>
<reference evidence="3" key="2">
    <citation type="submission" date="2015-01" db="EMBL/GenBank/DDBJ databases">
        <title>Evolutionary Origins and Diversification of the Mycorrhizal Mutualists.</title>
        <authorList>
            <consortium name="DOE Joint Genome Institute"/>
            <consortium name="Mycorrhizal Genomics Consortium"/>
            <person name="Kohler A."/>
            <person name="Kuo A."/>
            <person name="Nagy L.G."/>
            <person name="Floudas D."/>
            <person name="Copeland A."/>
            <person name="Barry K.W."/>
            <person name="Cichocki N."/>
            <person name="Veneault-Fourrey C."/>
            <person name="LaButti K."/>
            <person name="Lindquist E.A."/>
            <person name="Lipzen A."/>
            <person name="Lundell T."/>
            <person name="Morin E."/>
            <person name="Murat C."/>
            <person name="Riley R."/>
            <person name="Ohm R."/>
            <person name="Sun H."/>
            <person name="Tunlid A."/>
            <person name="Henrissat B."/>
            <person name="Grigoriev I.V."/>
            <person name="Hibbett D.S."/>
            <person name="Martin F."/>
        </authorList>
    </citation>
    <scope>NUCLEOTIDE SEQUENCE [LARGE SCALE GENOMIC DNA]</scope>
    <source>
        <strain evidence="3">F 1598</strain>
    </source>
</reference>
<dbReference type="AlphaFoldDB" id="A0A0C3BYQ8"/>
<dbReference type="Pfam" id="PF10021">
    <property type="entry name" value="PARG_cat_microb"/>
    <property type="match status" value="1"/>
</dbReference>
<evidence type="ECO:0000259" key="1">
    <source>
        <dbReference type="Pfam" id="PF10021"/>
    </source>
</evidence>
<dbReference type="PANTHER" id="PTHR35596:SF1">
    <property type="entry name" value="MICROBIAL-TYPE PARG CATALYTIC DOMAIN-CONTAINING PROTEIN"/>
    <property type="match status" value="1"/>
</dbReference>
<dbReference type="InParanoid" id="A0A0C3BYQ8"/>
<dbReference type="Gene3D" id="3.40.220.10">
    <property type="entry name" value="Leucine Aminopeptidase, subunit E, domain 1"/>
    <property type="match status" value="1"/>
</dbReference>
<dbReference type="InterPro" id="IPR019261">
    <property type="entry name" value="PARG_cat_microbial"/>
</dbReference>